<feature type="domain" description="Endonuclease/exonuclease/phosphatase" evidence="1">
    <location>
        <begin position="9"/>
        <end position="215"/>
    </location>
</feature>
<sequence length="905" mass="104218">MASQTINFITWNVNGLKRKRDQKFQKLQNADVVFLQETHIGVGDEHIIDGLKNKWHIFYTKYTSRKGSAILVKKTLDFEYISYEKDNCGTYVLLKCNLVGQPYTLVSVYNHDTDKKTLDNLSSYLQSMTTGLLVIGGDFNTVLNPFIDKDNSKRLTDTSIHRKLRFCVKKFLKSLQLVDVWRRKNPINQNYTFNSQIASRLDYFFFPEECMWRVRSCEIRDSGMRDHRPVYLEINNASTILFQKDLHIQSLSQLFNHKKHLLTDETGSLLGEESSQALSEVDIFSAVNSLQVSDTPRPDGFPVSFYKDNIQHLIQYIKMLYDRIHSGAFNCSEKHFNETVKSPHDDNQHFFNVDYLIIATILAKRLDDFLESQSKGRVPKDSVTVMITPKTFCTEMRLSCIKDEIEKQKQSNPNLYQDFLIVKNLLRDAPEVDTESVEVSIERDKLLDQGCPLTPVLIMLALKCFASALAGHLKQQDILVFKDSVILCIQPEDLEKVLAAVRERANEVFYIKELSSGNINGEQLKCKGNEFKDEDCGEMDAETFVNTEEESEASWSSRVYEEHDFVIHKEENISVEDDGRQTMYAVVTFQDSDEVMVVASNWLSLDKKQCCWPPFKSPDKCMEAVQNRIKAETAGRPWEKINISFHRECVTFEKAKEEQKEFKEQKERSYLLATGFPGMLKRQRLETTQEMLKQQLPPASPASTSRMSADDKDELLQMLREIKSTVQENSAMLKKLLKDNMVSEAPSSTSVPSKNIKANLKLPLRTFEDVARTERQLNTIKTRKKYVKVLSGLGGFGPKDVIKNIMQQVLTDDLAKEFNWQGRGDKRAFSHLCLTDVIRDAAFKRSVNRADCETEIKKYLSYTADRLSRKRPREQGGPVHENPNVISTSLMENQPEMEIPYNFDF</sequence>
<proteinExistence type="predicted"/>
<reference evidence="3" key="1">
    <citation type="submission" date="2025-08" db="UniProtKB">
        <authorList>
            <consortium name="RefSeq"/>
        </authorList>
    </citation>
    <scope>IDENTIFICATION</scope>
    <source>
        <tissue evidence="3">Muscle</tissue>
    </source>
</reference>
<evidence type="ECO:0000259" key="1">
    <source>
        <dbReference type="Pfam" id="PF03372"/>
    </source>
</evidence>
<dbReference type="KEGG" id="ccar:109070917"/>
<protein>
    <submittedName>
        <fullName evidence="3">Uncharacterized protein LOC109070917</fullName>
    </submittedName>
</protein>
<dbReference type="OrthoDB" id="8961218at2759"/>
<dbReference type="PANTHER" id="PTHR34153:SF2">
    <property type="entry name" value="SI:CH211-262H13.3-RELATED"/>
    <property type="match status" value="1"/>
</dbReference>
<dbReference type="InterPro" id="IPR032071">
    <property type="entry name" value="DUF4806"/>
</dbReference>
<dbReference type="AlphaFoldDB" id="A0A9R0BFP4"/>
<evidence type="ECO:0000313" key="3">
    <source>
        <dbReference type="RefSeq" id="XP_042632301.1"/>
    </source>
</evidence>
<name>A0A9R0BFP4_CYPCA</name>
<dbReference type="RefSeq" id="XP_042632301.1">
    <property type="nucleotide sequence ID" value="XM_042776367.1"/>
</dbReference>
<dbReference type="Pfam" id="PF03372">
    <property type="entry name" value="Exo_endo_phos"/>
    <property type="match status" value="1"/>
</dbReference>
<dbReference type="SMR" id="A0A9R0BFP4"/>
<dbReference type="CDD" id="cd09076">
    <property type="entry name" value="L1-EN"/>
    <property type="match status" value="1"/>
</dbReference>
<evidence type="ECO:0000259" key="2">
    <source>
        <dbReference type="Pfam" id="PF16064"/>
    </source>
</evidence>
<dbReference type="GO" id="GO:0003824">
    <property type="term" value="F:catalytic activity"/>
    <property type="evidence" value="ECO:0007669"/>
    <property type="project" value="InterPro"/>
</dbReference>
<dbReference type="InterPro" id="IPR005135">
    <property type="entry name" value="Endo/exonuclease/phosphatase"/>
</dbReference>
<dbReference type="PANTHER" id="PTHR34153">
    <property type="entry name" value="SI:CH211-262H13.3-RELATED-RELATED"/>
    <property type="match status" value="1"/>
</dbReference>
<dbReference type="GeneID" id="109070917"/>
<feature type="domain" description="DUF4806" evidence="2">
    <location>
        <begin position="759"/>
        <end position="831"/>
    </location>
</feature>
<dbReference type="Pfam" id="PF16064">
    <property type="entry name" value="DUF4806"/>
    <property type="match status" value="1"/>
</dbReference>
<gene>
    <name evidence="3" type="primary">LOC109070917</name>
</gene>
<accession>A0A9R0BFP4</accession>
<dbReference type="Proteomes" id="UP001155660">
    <property type="component" value="Chromosome A19"/>
</dbReference>
<organism evidence="3">
    <name type="scientific">Cyprinus carpio</name>
    <name type="common">Common carp</name>
    <dbReference type="NCBI Taxonomy" id="7962"/>
    <lineage>
        <taxon>Eukaryota</taxon>
        <taxon>Metazoa</taxon>
        <taxon>Chordata</taxon>
        <taxon>Craniata</taxon>
        <taxon>Vertebrata</taxon>
        <taxon>Euteleostomi</taxon>
        <taxon>Actinopterygii</taxon>
        <taxon>Neopterygii</taxon>
        <taxon>Teleostei</taxon>
        <taxon>Ostariophysi</taxon>
        <taxon>Cypriniformes</taxon>
        <taxon>Cyprinidae</taxon>
        <taxon>Cyprininae</taxon>
        <taxon>Cyprinus</taxon>
    </lineage>
</organism>